<dbReference type="RefSeq" id="WP_092903759.1">
    <property type="nucleotide sequence ID" value="NZ_FOZS01000002.1"/>
</dbReference>
<accession>A0A1I6RF72</accession>
<dbReference type="AlphaFoldDB" id="A0A1I6RF72"/>
<protein>
    <submittedName>
        <fullName evidence="2">Uncharacterized protein</fullName>
    </submittedName>
</protein>
<feature type="region of interest" description="Disordered" evidence="1">
    <location>
        <begin position="1"/>
        <end position="35"/>
    </location>
</feature>
<name>A0A1I6RF72_9EURY</name>
<organism evidence="2 3">
    <name type="scientific">Halostagnicola kamekurae</name>
    <dbReference type="NCBI Taxonomy" id="619731"/>
    <lineage>
        <taxon>Archaea</taxon>
        <taxon>Methanobacteriati</taxon>
        <taxon>Methanobacteriota</taxon>
        <taxon>Stenosarchaea group</taxon>
        <taxon>Halobacteria</taxon>
        <taxon>Halobacteriales</taxon>
        <taxon>Natrialbaceae</taxon>
        <taxon>Halostagnicola</taxon>
    </lineage>
</organism>
<evidence type="ECO:0000313" key="2">
    <source>
        <dbReference type="EMBL" id="SFS63407.1"/>
    </source>
</evidence>
<evidence type="ECO:0000313" key="3">
    <source>
        <dbReference type="Proteomes" id="UP000199199"/>
    </source>
</evidence>
<proteinExistence type="predicted"/>
<reference evidence="3" key="1">
    <citation type="submission" date="2016-10" db="EMBL/GenBank/DDBJ databases">
        <authorList>
            <person name="Varghese N."/>
            <person name="Submissions S."/>
        </authorList>
    </citation>
    <scope>NUCLEOTIDE SEQUENCE [LARGE SCALE GENOMIC DNA]</scope>
    <source>
        <strain evidence="3">DSM 22427</strain>
    </source>
</reference>
<keyword evidence="3" id="KW-1185">Reference proteome</keyword>
<dbReference type="Proteomes" id="UP000199199">
    <property type="component" value="Unassembled WGS sequence"/>
</dbReference>
<dbReference type="EMBL" id="FOZS01000002">
    <property type="protein sequence ID" value="SFS63407.1"/>
    <property type="molecule type" value="Genomic_DNA"/>
</dbReference>
<evidence type="ECO:0000256" key="1">
    <source>
        <dbReference type="SAM" id="MobiDB-lite"/>
    </source>
</evidence>
<gene>
    <name evidence="2" type="ORF">SAMN04488556_1755</name>
</gene>
<sequence>MATTQAHLKTIADESNAESETETTQTDLSAVAGEHTSTTDALPDFYVFHAAREFATDALETAVAEAI</sequence>